<reference evidence="4" key="1">
    <citation type="submission" date="2016-11" db="EMBL/GenBank/DDBJ databases">
        <authorList>
            <person name="Schniete J.K."/>
            <person name="Salih T."/>
            <person name="Algora Gallardo L."/>
            <person name="Martinez Fernandez S."/>
            <person name="Herron P.R."/>
        </authorList>
    </citation>
    <scope>NUCLEOTIDE SEQUENCE [LARGE SCALE GENOMIC DNA]</scope>
    <source>
        <strain evidence="4">DSM 41896</strain>
    </source>
</reference>
<organism evidence="3 4">
    <name type="scientific">Streptomyces phaeoluteigriseus</name>
    <dbReference type="NCBI Taxonomy" id="114686"/>
    <lineage>
        <taxon>Bacteria</taxon>
        <taxon>Bacillati</taxon>
        <taxon>Actinomycetota</taxon>
        <taxon>Actinomycetes</taxon>
        <taxon>Kitasatosporales</taxon>
        <taxon>Streptomycetaceae</taxon>
        <taxon>Streptomyces</taxon>
        <taxon>Streptomyces aurantiacus group</taxon>
    </lineage>
</organism>
<feature type="transmembrane region" description="Helical" evidence="1">
    <location>
        <begin position="149"/>
        <end position="168"/>
    </location>
</feature>
<keyword evidence="1" id="KW-0472">Membrane</keyword>
<name>A0A1V6MTA0_9ACTN</name>
<dbReference type="Proteomes" id="UP000184286">
    <property type="component" value="Unassembled WGS sequence"/>
</dbReference>
<dbReference type="STRING" id="114686.BM536_013160"/>
<keyword evidence="1" id="KW-1133">Transmembrane helix</keyword>
<accession>A0A1V6MTA0</accession>
<evidence type="ECO:0008006" key="5">
    <source>
        <dbReference type="Google" id="ProtNLM"/>
    </source>
</evidence>
<feature type="signal peptide" evidence="2">
    <location>
        <begin position="1"/>
        <end position="25"/>
    </location>
</feature>
<dbReference type="OrthoDB" id="4329722at2"/>
<dbReference type="EMBL" id="MPOH02000011">
    <property type="protein sequence ID" value="OQD55503.1"/>
    <property type="molecule type" value="Genomic_DNA"/>
</dbReference>
<proteinExistence type="predicted"/>
<feature type="chain" id="PRO_5012302891" description="Sortase" evidence="2">
    <location>
        <begin position="26"/>
        <end position="178"/>
    </location>
</feature>
<reference evidence="3 4" key="2">
    <citation type="submission" date="2017-02" db="EMBL/GenBank/DDBJ databases">
        <title>Draft genome sequence of Streptomyces phaeoluteigriseus type strain DSM41896.</title>
        <authorList>
            <person name="Salih T.S."/>
            <person name="Algora Gallardo L."/>
            <person name="Melo Santos T."/>
            <person name="Filgueira Martinez S."/>
            <person name="Herron P.R."/>
        </authorList>
    </citation>
    <scope>NUCLEOTIDE SEQUENCE [LARGE SCALE GENOMIC DNA]</scope>
    <source>
        <strain evidence="3 4">DSM 41896</strain>
    </source>
</reference>
<keyword evidence="2" id="KW-0732">Signal</keyword>
<evidence type="ECO:0000256" key="1">
    <source>
        <dbReference type="SAM" id="Phobius"/>
    </source>
</evidence>
<keyword evidence="1" id="KW-0812">Transmembrane</keyword>
<sequence>MGSLKVALCAGVAAVAATLTPAAYAAEPAGGVSVTPSTPAPGDEVALQVTGCAGRTATAASRAFVSDAHLVGSGGSLSGETRVRTSVDPGSYDVTITCADFRVDGVIKVVAASARPATLASPVAPVRAGGGGAAPPVTADGSGVGGPGVAHAVTGLLLAGTAAVAVALRRTRRRSGTD</sequence>
<comment type="caution">
    <text evidence="3">The sequence shown here is derived from an EMBL/GenBank/DDBJ whole genome shotgun (WGS) entry which is preliminary data.</text>
</comment>
<evidence type="ECO:0000313" key="3">
    <source>
        <dbReference type="EMBL" id="OQD55503.1"/>
    </source>
</evidence>
<dbReference type="AlphaFoldDB" id="A0A1V6MTA0"/>
<evidence type="ECO:0000313" key="4">
    <source>
        <dbReference type="Proteomes" id="UP000184286"/>
    </source>
</evidence>
<gene>
    <name evidence="3" type="ORF">BM536_013160</name>
</gene>
<dbReference type="RefSeq" id="WP_094102958.1">
    <property type="nucleotide sequence ID" value="NZ_MPOH02000011.1"/>
</dbReference>
<protein>
    <recommendedName>
        <fullName evidence="5">Sortase</fullName>
    </recommendedName>
</protein>
<evidence type="ECO:0000256" key="2">
    <source>
        <dbReference type="SAM" id="SignalP"/>
    </source>
</evidence>